<feature type="region of interest" description="Disordered" evidence="1">
    <location>
        <begin position="106"/>
        <end position="171"/>
    </location>
</feature>
<proteinExistence type="predicted"/>
<reference evidence="4" key="2">
    <citation type="submission" date="2002-11" db="EMBL/GenBank/DDBJ databases">
        <title>Oryza sativa nipponbare(GA3) genomic DNA, chromosome 7, BAC clone:OSJNBa0040C06.</title>
        <authorList>
            <person name="Sasaki T."/>
            <person name="Matsumoto T."/>
            <person name="Katayose Y."/>
        </authorList>
    </citation>
    <scope>NUCLEOTIDE SEQUENCE</scope>
</reference>
<reference evidence="5" key="4">
    <citation type="journal article" date="2008" name="Nucleic Acids Res.">
        <title>The rice annotation project database (RAP-DB): 2008 update.</title>
        <authorList>
            <consortium name="The rice annotation project (RAP)"/>
        </authorList>
    </citation>
    <scope>GENOME REANNOTATION</scope>
    <source>
        <strain evidence="5">cv. Nipponbare</strain>
    </source>
</reference>
<feature type="compositionally biased region" description="Basic and acidic residues" evidence="1">
    <location>
        <begin position="60"/>
        <end position="79"/>
    </location>
</feature>
<dbReference type="EMBL" id="AP005690">
    <property type="protein sequence ID" value="BAD31650.1"/>
    <property type="molecule type" value="Genomic_DNA"/>
</dbReference>
<evidence type="ECO:0000313" key="2">
    <source>
        <dbReference type="EMBL" id="BAD31650.1"/>
    </source>
</evidence>
<evidence type="ECO:0000313" key="3">
    <source>
        <dbReference type="EMBL" id="BAD31876.1"/>
    </source>
</evidence>
<dbReference type="EMBL" id="AP005911">
    <property type="protein sequence ID" value="BAD31876.1"/>
    <property type="molecule type" value="Genomic_DNA"/>
</dbReference>
<evidence type="ECO:0000256" key="1">
    <source>
        <dbReference type="SAM" id="MobiDB-lite"/>
    </source>
</evidence>
<name>Q69KQ7_ORYSJ</name>
<dbReference type="AlphaFoldDB" id="Q69KQ7"/>
<accession>Q69KQ7</accession>
<reference evidence="2" key="1">
    <citation type="submission" date="2002-09" db="EMBL/GenBank/DDBJ databases">
        <title>Oryza sativa nipponbare(GA3) genomic DNA, chromosome 7, BAC clone:OSJNBa0052I14.</title>
        <authorList>
            <person name="Sasaki T."/>
            <person name="Matsumoto T."/>
            <person name="Katayose Y."/>
        </authorList>
    </citation>
    <scope>NUCLEOTIDE SEQUENCE</scope>
</reference>
<feature type="compositionally biased region" description="Gly residues" evidence="1">
    <location>
        <begin position="1"/>
        <end position="10"/>
    </location>
</feature>
<evidence type="ECO:0000313" key="4">
    <source>
        <dbReference type="EMBL" id="BAD31880.1"/>
    </source>
</evidence>
<reference evidence="5" key="3">
    <citation type="journal article" date="2005" name="Nature">
        <title>The map-based sequence of the rice genome.</title>
        <authorList>
            <consortium name="International rice genome sequencing project (IRGSP)"/>
            <person name="Matsumoto T."/>
            <person name="Wu J."/>
            <person name="Kanamori H."/>
            <person name="Katayose Y."/>
            <person name="Fujisawa M."/>
            <person name="Namiki N."/>
            <person name="Mizuno H."/>
            <person name="Yamamoto K."/>
            <person name="Antonio B.A."/>
            <person name="Baba T."/>
            <person name="Sakata K."/>
            <person name="Nagamura Y."/>
            <person name="Aoki H."/>
            <person name="Arikawa K."/>
            <person name="Arita K."/>
            <person name="Bito T."/>
            <person name="Chiden Y."/>
            <person name="Fujitsuka N."/>
            <person name="Fukunaka R."/>
            <person name="Hamada M."/>
            <person name="Harada C."/>
            <person name="Hayashi A."/>
            <person name="Hijishita S."/>
            <person name="Honda M."/>
            <person name="Hosokawa S."/>
            <person name="Ichikawa Y."/>
            <person name="Idonuma A."/>
            <person name="Iijima M."/>
            <person name="Ikeda M."/>
            <person name="Ikeno M."/>
            <person name="Ito K."/>
            <person name="Ito S."/>
            <person name="Ito T."/>
            <person name="Ito Y."/>
            <person name="Ito Y."/>
            <person name="Iwabuchi A."/>
            <person name="Kamiya K."/>
            <person name="Karasawa W."/>
            <person name="Kurita K."/>
            <person name="Katagiri S."/>
            <person name="Kikuta A."/>
            <person name="Kobayashi H."/>
            <person name="Kobayashi N."/>
            <person name="Machita K."/>
            <person name="Maehara T."/>
            <person name="Masukawa M."/>
            <person name="Mizubayashi T."/>
            <person name="Mukai Y."/>
            <person name="Nagasaki H."/>
            <person name="Nagata Y."/>
            <person name="Naito S."/>
            <person name="Nakashima M."/>
            <person name="Nakama Y."/>
            <person name="Nakamichi Y."/>
            <person name="Nakamura M."/>
            <person name="Meguro A."/>
            <person name="Negishi M."/>
            <person name="Ohta I."/>
            <person name="Ohta T."/>
            <person name="Okamoto M."/>
            <person name="Ono N."/>
            <person name="Saji S."/>
            <person name="Sakaguchi M."/>
            <person name="Sakai K."/>
            <person name="Shibata M."/>
            <person name="Shimokawa T."/>
            <person name="Song J."/>
            <person name="Takazaki Y."/>
            <person name="Terasawa K."/>
            <person name="Tsugane M."/>
            <person name="Tsuji K."/>
            <person name="Ueda S."/>
            <person name="Waki K."/>
            <person name="Yamagata H."/>
            <person name="Yamamoto M."/>
            <person name="Yamamoto S."/>
            <person name="Yamane H."/>
            <person name="Yoshiki S."/>
            <person name="Yoshihara R."/>
            <person name="Yukawa K."/>
            <person name="Zhong H."/>
            <person name="Yano M."/>
            <person name="Yuan Q."/>
            <person name="Ouyang S."/>
            <person name="Liu J."/>
            <person name="Jones K.M."/>
            <person name="Gansberger K."/>
            <person name="Moffat K."/>
            <person name="Hill J."/>
            <person name="Bera J."/>
            <person name="Fadrosh D."/>
            <person name="Jin S."/>
            <person name="Johri S."/>
            <person name="Kim M."/>
            <person name="Overton L."/>
            <person name="Reardon M."/>
            <person name="Tsitrin T."/>
            <person name="Vuong H."/>
            <person name="Weaver B."/>
            <person name="Ciecko A."/>
            <person name="Tallon L."/>
            <person name="Jackson J."/>
            <person name="Pai G."/>
            <person name="Aken S.V."/>
            <person name="Utterback T."/>
            <person name="Reidmuller S."/>
            <person name="Feldblyum T."/>
            <person name="Hsiao J."/>
            <person name="Zismann V."/>
            <person name="Iobst S."/>
            <person name="de Vazeille A.R."/>
            <person name="Buell C.R."/>
            <person name="Ying K."/>
            <person name="Li Y."/>
            <person name="Lu T."/>
            <person name="Huang Y."/>
            <person name="Zhao Q."/>
            <person name="Feng Q."/>
            <person name="Zhang L."/>
            <person name="Zhu J."/>
            <person name="Weng Q."/>
            <person name="Mu J."/>
            <person name="Lu Y."/>
            <person name="Fan D."/>
            <person name="Liu Y."/>
            <person name="Guan J."/>
            <person name="Zhang Y."/>
            <person name="Yu S."/>
            <person name="Liu X."/>
            <person name="Zhang Y."/>
            <person name="Hong G."/>
            <person name="Han B."/>
            <person name="Choisne N."/>
            <person name="Demange N."/>
            <person name="Orjeda G."/>
            <person name="Samain S."/>
            <person name="Cattolico L."/>
            <person name="Pelletier E."/>
            <person name="Couloux A."/>
            <person name="Segurens B."/>
            <person name="Wincker P."/>
            <person name="D'Hont A."/>
            <person name="Scarpelli C."/>
            <person name="Weissenbach J."/>
            <person name="Salanoubat M."/>
            <person name="Quetier F."/>
            <person name="Yu Y."/>
            <person name="Kim H.R."/>
            <person name="Rambo T."/>
            <person name="Currie J."/>
            <person name="Collura K."/>
            <person name="Luo M."/>
            <person name="Yang T."/>
            <person name="Ammiraju J.S.S."/>
            <person name="Engler F."/>
            <person name="Soderlund C."/>
            <person name="Wing R.A."/>
            <person name="Palmer L.E."/>
            <person name="de la Bastide M."/>
            <person name="Spiegel L."/>
            <person name="Nascimento L."/>
            <person name="Zutavern T."/>
            <person name="O'Shaughnessy A."/>
            <person name="Dike S."/>
            <person name="Dedhia N."/>
            <person name="Preston R."/>
            <person name="Balija V."/>
            <person name="McCombie W.R."/>
            <person name="Chow T."/>
            <person name="Chen H."/>
            <person name="Chung M."/>
            <person name="Chen C."/>
            <person name="Shaw J."/>
            <person name="Wu H."/>
            <person name="Hsiao K."/>
            <person name="Chao Y."/>
            <person name="Chu M."/>
            <person name="Cheng C."/>
            <person name="Hour A."/>
            <person name="Lee P."/>
            <person name="Lin S."/>
            <person name="Lin Y."/>
            <person name="Liou J."/>
            <person name="Liu S."/>
            <person name="Hsing Y."/>
            <person name="Raghuvanshi S."/>
            <person name="Mohanty A."/>
            <person name="Bharti A.K."/>
            <person name="Gaur A."/>
            <person name="Gupta V."/>
            <person name="Kumar D."/>
            <person name="Ravi V."/>
            <person name="Vij S."/>
            <person name="Kapur A."/>
            <person name="Khurana P."/>
            <person name="Khurana P."/>
            <person name="Khurana J.P."/>
            <person name="Tyagi A.K."/>
            <person name="Gaikwad K."/>
            <person name="Singh A."/>
            <person name="Dalal V."/>
            <person name="Srivastava S."/>
            <person name="Dixit A."/>
            <person name="Pal A.K."/>
            <person name="Ghazi I.A."/>
            <person name="Yadav M."/>
            <person name="Pandit A."/>
            <person name="Bhargava A."/>
            <person name="Sureshbabu K."/>
            <person name="Batra K."/>
            <person name="Sharma T.R."/>
            <person name="Mohapatra T."/>
            <person name="Singh N.K."/>
            <person name="Messing J."/>
            <person name="Nelson A.B."/>
            <person name="Fuks G."/>
            <person name="Kavchok S."/>
            <person name="Keizer G."/>
            <person name="Linton E."/>
            <person name="Llaca V."/>
            <person name="Song R."/>
            <person name="Tanyolac B."/>
            <person name="Young S."/>
            <person name="Ho-Il K."/>
            <person name="Hahn J.H."/>
            <person name="Sangsakoo G."/>
            <person name="Vanavichit A."/>
            <person name="de Mattos Luiz.A.T."/>
            <person name="Zimmer P.D."/>
            <person name="Malone G."/>
            <person name="Dellagostin O."/>
            <person name="de Oliveira A.C."/>
            <person name="Bevan M."/>
            <person name="Bancroft I."/>
            <person name="Minx P."/>
            <person name="Cordum H."/>
            <person name="Wilson R."/>
            <person name="Cheng Z."/>
            <person name="Jin W."/>
            <person name="Jiang J."/>
            <person name="Leong S.A."/>
            <person name="Iwama H."/>
            <person name="Gojobori T."/>
            <person name="Itoh T."/>
            <person name="Niimura Y."/>
            <person name="Fujii Y."/>
            <person name="Habara T."/>
            <person name="Sakai H."/>
            <person name="Sato Y."/>
            <person name="Wilson G."/>
            <person name="Kumar K."/>
            <person name="McCouch S."/>
            <person name="Juretic N."/>
            <person name="Hoen D."/>
            <person name="Wright S."/>
            <person name="Bruskiewich R."/>
            <person name="Bureau T."/>
            <person name="Miyao A."/>
            <person name="Hirochika H."/>
            <person name="Nishikawa T."/>
            <person name="Kadowaki K."/>
            <person name="Sugiura M."/>
            <person name="Burr B."/>
            <person name="Sasaki T."/>
        </authorList>
    </citation>
    <scope>NUCLEOTIDE SEQUENCE [LARGE SCALE GENOMIC DNA]</scope>
    <source>
        <strain evidence="5">cv. Nipponbare</strain>
    </source>
</reference>
<feature type="compositionally biased region" description="Basic and acidic residues" evidence="1">
    <location>
        <begin position="111"/>
        <end position="158"/>
    </location>
</feature>
<organism evidence="4 5">
    <name type="scientific">Oryza sativa subsp. japonica</name>
    <name type="common">Rice</name>
    <dbReference type="NCBI Taxonomy" id="39947"/>
    <lineage>
        <taxon>Eukaryota</taxon>
        <taxon>Viridiplantae</taxon>
        <taxon>Streptophyta</taxon>
        <taxon>Embryophyta</taxon>
        <taxon>Tracheophyta</taxon>
        <taxon>Spermatophyta</taxon>
        <taxon>Magnoliopsida</taxon>
        <taxon>Liliopsida</taxon>
        <taxon>Poales</taxon>
        <taxon>Poaceae</taxon>
        <taxon>BOP clade</taxon>
        <taxon>Oryzoideae</taxon>
        <taxon>Oryzeae</taxon>
        <taxon>Oryzinae</taxon>
        <taxon>Oryza</taxon>
        <taxon>Oryza sativa</taxon>
    </lineage>
</organism>
<dbReference type="EMBL" id="AP005911">
    <property type="protein sequence ID" value="BAD31880.1"/>
    <property type="molecule type" value="Genomic_DNA"/>
</dbReference>
<feature type="region of interest" description="Disordered" evidence="1">
    <location>
        <begin position="49"/>
        <end position="79"/>
    </location>
</feature>
<protein>
    <submittedName>
        <fullName evidence="4">Uncharacterized protein</fullName>
    </submittedName>
</protein>
<dbReference type="Proteomes" id="UP000000763">
    <property type="component" value="Chromosome 7"/>
</dbReference>
<evidence type="ECO:0000313" key="5">
    <source>
        <dbReference type="Proteomes" id="UP000000763"/>
    </source>
</evidence>
<feature type="region of interest" description="Disordered" evidence="1">
    <location>
        <begin position="1"/>
        <end position="25"/>
    </location>
</feature>
<sequence>MPLIAGGGAPPVGFRRGYGEAGEEDGVVVPGNAVATSAAARARRHRRLELAGGAGQRGGRRGEVVLHGREKRPCGRKEMTGCWDPRGRAVSARDGRVRRGLGRLGWAGTRPRWEGERRELGRGGRGGPREGGRGGEGEKEGEEERTLASGREIEREDFGPDLAQSEEGDYF</sequence>
<gene>
    <name evidence="3" type="ORF">OSJNBa0040C06.1</name>
    <name evidence="4" type="ORF">OSJNBa0040C06.17</name>
    <name evidence="2" type="ORF">OSJNBa0052I14.52</name>
</gene>